<protein>
    <recommendedName>
        <fullName evidence="3">Zn(2)-C6 fungal-type domain-containing protein</fullName>
    </recommendedName>
</protein>
<sequence>MFITLRTAGSGVRKQNEKVSGGMEQVAQRTAAQIRPGERVRSLRRNACLQCQSKKLRCTGSTRDRCDRCRSRSIDCVFPPGAGQSRSHSHTSHSHSSPDAPKADTPDGSLSPTGDTLDGTELPVLGRLSDELSQDEVFDLNANFEELHQDSRPLNLSEFDTSLLSVENGGHYQPQSLQSNHDTQSHSTLVQAEYLHPEQLQILSNTSTPENFSLGGVSFLSNQLQALPAVQIAGLGQDGSTGCSCLSDLLRVMEQLDDDEFKITTLAMDHVLQLQKWIIFQCCKPLDCGQHCATLPSVNTVLLCISDRLTEMFECLYKRLKAPLLVVILKGFVNGSNNHSPSSYEPPESTVSTSPAQAAQLFCSTTGQAANAAACVPALFAGELQAEYSSEEQIHMIRVLLRLQIRNFRQLLSRQERIQSVARKSKINSLLERLKTASSDIEGAFDTVIQFVSLN</sequence>
<organism evidence="4 5">
    <name type="scientific">Cercophora newfieldiana</name>
    <dbReference type="NCBI Taxonomy" id="92897"/>
    <lineage>
        <taxon>Eukaryota</taxon>
        <taxon>Fungi</taxon>
        <taxon>Dikarya</taxon>
        <taxon>Ascomycota</taxon>
        <taxon>Pezizomycotina</taxon>
        <taxon>Sordariomycetes</taxon>
        <taxon>Sordariomycetidae</taxon>
        <taxon>Sordariales</taxon>
        <taxon>Lasiosphaeriaceae</taxon>
        <taxon>Cercophora</taxon>
    </lineage>
</organism>
<dbReference type="GO" id="GO:0000981">
    <property type="term" value="F:DNA-binding transcription factor activity, RNA polymerase II-specific"/>
    <property type="evidence" value="ECO:0007669"/>
    <property type="project" value="InterPro"/>
</dbReference>
<name>A0AA39XZS9_9PEZI</name>
<dbReference type="InterPro" id="IPR001138">
    <property type="entry name" value="Zn2Cys6_DnaBD"/>
</dbReference>
<feature type="region of interest" description="Disordered" evidence="2">
    <location>
        <begin position="1"/>
        <end position="24"/>
    </location>
</feature>
<comment type="caution">
    <text evidence="4">The sequence shown here is derived from an EMBL/GenBank/DDBJ whole genome shotgun (WGS) entry which is preliminary data.</text>
</comment>
<dbReference type="EMBL" id="JAULSV010000005">
    <property type="protein sequence ID" value="KAK0643306.1"/>
    <property type="molecule type" value="Genomic_DNA"/>
</dbReference>
<dbReference type="AlphaFoldDB" id="A0AA39XZS9"/>
<dbReference type="Proteomes" id="UP001174936">
    <property type="component" value="Unassembled WGS sequence"/>
</dbReference>
<dbReference type="GO" id="GO:0008270">
    <property type="term" value="F:zinc ion binding"/>
    <property type="evidence" value="ECO:0007669"/>
    <property type="project" value="InterPro"/>
</dbReference>
<evidence type="ECO:0000256" key="2">
    <source>
        <dbReference type="SAM" id="MobiDB-lite"/>
    </source>
</evidence>
<dbReference type="InterPro" id="IPR036864">
    <property type="entry name" value="Zn2-C6_fun-type_DNA-bd_sf"/>
</dbReference>
<keyword evidence="1" id="KW-0539">Nucleus</keyword>
<gene>
    <name evidence="4" type="ORF">B0T16DRAFT_447289</name>
</gene>
<evidence type="ECO:0000313" key="4">
    <source>
        <dbReference type="EMBL" id="KAK0643306.1"/>
    </source>
</evidence>
<dbReference type="Pfam" id="PF00172">
    <property type="entry name" value="Zn_clus"/>
    <property type="match status" value="1"/>
</dbReference>
<evidence type="ECO:0000313" key="5">
    <source>
        <dbReference type="Proteomes" id="UP001174936"/>
    </source>
</evidence>
<feature type="domain" description="Zn(2)-C6 fungal-type" evidence="3">
    <location>
        <begin position="47"/>
        <end position="78"/>
    </location>
</feature>
<proteinExistence type="predicted"/>
<dbReference type="Gene3D" id="4.10.240.10">
    <property type="entry name" value="Zn(2)-C6 fungal-type DNA-binding domain"/>
    <property type="match status" value="1"/>
</dbReference>
<dbReference type="SUPFAM" id="SSF57701">
    <property type="entry name" value="Zn2/Cys6 DNA-binding domain"/>
    <property type="match status" value="1"/>
</dbReference>
<keyword evidence="5" id="KW-1185">Reference proteome</keyword>
<accession>A0AA39XZS9</accession>
<feature type="region of interest" description="Disordered" evidence="2">
    <location>
        <begin position="77"/>
        <end position="121"/>
    </location>
</feature>
<dbReference type="PROSITE" id="PS50048">
    <property type="entry name" value="ZN2_CY6_FUNGAL_2"/>
    <property type="match status" value="1"/>
</dbReference>
<evidence type="ECO:0000259" key="3">
    <source>
        <dbReference type="PROSITE" id="PS50048"/>
    </source>
</evidence>
<dbReference type="SMART" id="SM00066">
    <property type="entry name" value="GAL4"/>
    <property type="match status" value="1"/>
</dbReference>
<reference evidence="4" key="1">
    <citation type="submission" date="2023-06" db="EMBL/GenBank/DDBJ databases">
        <title>Genome-scale phylogeny and comparative genomics of the fungal order Sordariales.</title>
        <authorList>
            <consortium name="Lawrence Berkeley National Laboratory"/>
            <person name="Hensen N."/>
            <person name="Bonometti L."/>
            <person name="Westerberg I."/>
            <person name="Brannstrom I.O."/>
            <person name="Guillou S."/>
            <person name="Cros-Aarteil S."/>
            <person name="Calhoun S."/>
            <person name="Haridas S."/>
            <person name="Kuo A."/>
            <person name="Mondo S."/>
            <person name="Pangilinan J."/>
            <person name="Riley R."/>
            <person name="Labutti K."/>
            <person name="Andreopoulos B."/>
            <person name="Lipzen A."/>
            <person name="Chen C."/>
            <person name="Yanf M."/>
            <person name="Daum C."/>
            <person name="Ng V."/>
            <person name="Clum A."/>
            <person name="Steindorff A."/>
            <person name="Ohm R."/>
            <person name="Martin F."/>
            <person name="Silar P."/>
            <person name="Natvig D."/>
            <person name="Lalanne C."/>
            <person name="Gautier V."/>
            <person name="Ament-Velasquez S.L."/>
            <person name="Kruys A."/>
            <person name="Hutchinson M.I."/>
            <person name="Powell A.J."/>
            <person name="Barry K."/>
            <person name="Miller A.N."/>
            <person name="Grigoriev I.V."/>
            <person name="Debuchy R."/>
            <person name="Gladieux P."/>
            <person name="Thoren M.H."/>
            <person name="Johannesson H."/>
        </authorList>
    </citation>
    <scope>NUCLEOTIDE SEQUENCE</scope>
    <source>
        <strain evidence="4">SMH2532-1</strain>
    </source>
</reference>
<evidence type="ECO:0000256" key="1">
    <source>
        <dbReference type="ARBA" id="ARBA00023242"/>
    </source>
</evidence>